<dbReference type="SUPFAM" id="SSF49354">
    <property type="entry name" value="PapD-like"/>
    <property type="match status" value="1"/>
</dbReference>
<keyword evidence="4" id="KW-1185">Reference proteome</keyword>
<evidence type="ECO:0000259" key="2">
    <source>
        <dbReference type="Pfam" id="PF00345"/>
    </source>
</evidence>
<feature type="chain" id="PRO_5033008966" evidence="1">
    <location>
        <begin position="32"/>
        <end position="248"/>
    </location>
</feature>
<evidence type="ECO:0000313" key="4">
    <source>
        <dbReference type="Proteomes" id="UP000563524"/>
    </source>
</evidence>
<dbReference type="InterPro" id="IPR008962">
    <property type="entry name" value="PapD-like_sf"/>
</dbReference>
<dbReference type="AlphaFoldDB" id="A0A840I4I1"/>
<keyword evidence="1" id="KW-0732">Signal</keyword>
<comment type="caution">
    <text evidence="3">The sequence shown here is derived from an EMBL/GenBank/DDBJ whole genome shotgun (WGS) entry which is preliminary data.</text>
</comment>
<reference evidence="3 4" key="1">
    <citation type="submission" date="2020-08" db="EMBL/GenBank/DDBJ databases">
        <title>Genomic Encyclopedia of Type Strains, Phase IV (KMG-IV): sequencing the most valuable type-strain genomes for metagenomic binning, comparative biology and taxonomic classification.</title>
        <authorList>
            <person name="Goeker M."/>
        </authorList>
    </citation>
    <scope>NUCLEOTIDE SEQUENCE [LARGE SCALE GENOMIC DNA]</scope>
    <source>
        <strain evidence="3 4">DSM 102850</strain>
    </source>
</reference>
<evidence type="ECO:0000313" key="3">
    <source>
        <dbReference type="EMBL" id="MBB4658930.1"/>
    </source>
</evidence>
<dbReference type="PANTHER" id="PTHR30251">
    <property type="entry name" value="PILUS ASSEMBLY CHAPERONE"/>
    <property type="match status" value="1"/>
</dbReference>
<gene>
    <name evidence="3" type="ORF">GGQ59_001444</name>
</gene>
<dbReference type="GO" id="GO:0030288">
    <property type="term" value="C:outer membrane-bounded periplasmic space"/>
    <property type="evidence" value="ECO:0007669"/>
    <property type="project" value="InterPro"/>
</dbReference>
<organism evidence="3 4">
    <name type="scientific">Parvularcula dongshanensis</name>
    <dbReference type="NCBI Taxonomy" id="1173995"/>
    <lineage>
        <taxon>Bacteria</taxon>
        <taxon>Pseudomonadati</taxon>
        <taxon>Pseudomonadota</taxon>
        <taxon>Alphaproteobacteria</taxon>
        <taxon>Parvularculales</taxon>
        <taxon>Parvularculaceae</taxon>
        <taxon>Parvularcula</taxon>
    </lineage>
</organism>
<feature type="signal peptide" evidence="1">
    <location>
        <begin position="1"/>
        <end position="31"/>
    </location>
</feature>
<sequence>MHATRPSAIVRILLAAGAVMIAAGSMLSAQAHSVQPMRFDLRPSGSGSQTTLTVENTRAYPITLEILVDALTFGEDGEEVLTSSEDDFLVFPPQMMIEPGKTQSVRVRYIGDPTIKESRAYRIHVNQIPVDLTGEQRSGVALAVNFATLVNVVPAGAKPKVVASAVEEAPGGYARLSLMNEGKAYARLLDMRLALTANGERQVYDGKAMEPWLNGASNLMLPGTQRELIVPLPDGFTATNMEVALLAQ</sequence>
<accession>A0A840I4I1</accession>
<dbReference type="InterPro" id="IPR050643">
    <property type="entry name" value="Periplasmic_pilus_chap"/>
</dbReference>
<dbReference type="Proteomes" id="UP000563524">
    <property type="component" value="Unassembled WGS sequence"/>
</dbReference>
<protein>
    <submittedName>
        <fullName evidence="3">P pilus assembly chaperone PapD</fullName>
    </submittedName>
</protein>
<feature type="domain" description="Pili assembly chaperone N-terminal" evidence="2">
    <location>
        <begin position="46"/>
        <end position="147"/>
    </location>
</feature>
<dbReference type="InterPro" id="IPR013783">
    <property type="entry name" value="Ig-like_fold"/>
</dbReference>
<dbReference type="Gene3D" id="2.60.40.10">
    <property type="entry name" value="Immunoglobulins"/>
    <property type="match status" value="1"/>
</dbReference>
<evidence type="ECO:0000256" key="1">
    <source>
        <dbReference type="SAM" id="SignalP"/>
    </source>
</evidence>
<dbReference type="GO" id="GO:0071555">
    <property type="term" value="P:cell wall organization"/>
    <property type="evidence" value="ECO:0007669"/>
    <property type="project" value="InterPro"/>
</dbReference>
<dbReference type="InterPro" id="IPR016147">
    <property type="entry name" value="Pili_assmbl_chaperone_N"/>
</dbReference>
<dbReference type="PANTHER" id="PTHR30251:SF4">
    <property type="entry name" value="SLR1668 PROTEIN"/>
    <property type="match status" value="1"/>
</dbReference>
<proteinExistence type="predicted"/>
<dbReference type="EMBL" id="JACHOB010000002">
    <property type="protein sequence ID" value="MBB4658930.1"/>
    <property type="molecule type" value="Genomic_DNA"/>
</dbReference>
<dbReference type="Pfam" id="PF00345">
    <property type="entry name" value="PapD_N"/>
    <property type="match status" value="1"/>
</dbReference>
<dbReference type="RefSeq" id="WP_183817100.1">
    <property type="nucleotide sequence ID" value="NZ_JACHOB010000002.1"/>
</dbReference>
<name>A0A840I4I1_9PROT</name>